<accession>A0A0M8NQ34</accession>
<sequence>MLDSKANGFNVDNQILRQSMVRSPHQSKETYLVAPSLSGLVQVSTWAGNTRLGGDIAKSHNCLLPITSRFENKAKTTMAILKTFTLPTSAKELLIGPGSKFFIAFISGSDPITKQAWCPDVRAAMPSITTAFAGDDTPALAIVEVGQKPEWNNPQNVYRTTWATKNIPALMRYQEVNGEVTETGRLVEGEILNKQKLQDFMA</sequence>
<comment type="caution">
    <text evidence="3">The sequence shown here is derived from an EMBL/GenBank/DDBJ whole genome shotgun (WGS) entry which is preliminary data.</text>
</comment>
<dbReference type="Gene3D" id="3.40.30.10">
    <property type="entry name" value="Glutaredoxin"/>
    <property type="match status" value="1"/>
</dbReference>
<evidence type="ECO:0000256" key="1">
    <source>
        <dbReference type="ARBA" id="ARBA00008987"/>
    </source>
</evidence>
<dbReference type="SUPFAM" id="SSF52833">
    <property type="entry name" value="Thioredoxin-like"/>
    <property type="match status" value="1"/>
</dbReference>
<dbReference type="InterPro" id="IPR010357">
    <property type="entry name" value="TXNDC17_dom"/>
</dbReference>
<name>A0A0M8NQ34_9EURO</name>
<gene>
    <name evidence="3" type="ORF">ACN38_g12841</name>
</gene>
<evidence type="ECO:0000259" key="2">
    <source>
        <dbReference type="Pfam" id="PF06110"/>
    </source>
</evidence>
<dbReference type="EMBL" id="LHQQ01000462">
    <property type="protein sequence ID" value="KOS36418.1"/>
    <property type="molecule type" value="Genomic_DNA"/>
</dbReference>
<dbReference type="STRING" id="229535.A0A0M8NQ34"/>
<reference evidence="3 4" key="1">
    <citation type="submission" date="2015-08" db="EMBL/GenBank/DDBJ databases">
        <title>Genome sequencing of Penicillium nordicum.</title>
        <authorList>
            <person name="Nguyen H.D."/>
            <person name="Seifert K.A."/>
        </authorList>
    </citation>
    <scope>NUCLEOTIDE SEQUENCE [LARGE SCALE GENOMIC DNA]</scope>
    <source>
        <strain evidence="3 4">DAOMC 185683</strain>
    </source>
</reference>
<dbReference type="GO" id="GO:0047134">
    <property type="term" value="F:protein-disulfide reductase [NAD(P)H] activity"/>
    <property type="evidence" value="ECO:0007669"/>
    <property type="project" value="InterPro"/>
</dbReference>
<keyword evidence="4" id="KW-1185">Reference proteome</keyword>
<organism evidence="3 4">
    <name type="scientific">Penicillium nordicum</name>
    <dbReference type="NCBI Taxonomy" id="229535"/>
    <lineage>
        <taxon>Eukaryota</taxon>
        <taxon>Fungi</taxon>
        <taxon>Dikarya</taxon>
        <taxon>Ascomycota</taxon>
        <taxon>Pezizomycotina</taxon>
        <taxon>Eurotiomycetes</taxon>
        <taxon>Eurotiomycetidae</taxon>
        <taxon>Eurotiales</taxon>
        <taxon>Aspergillaceae</taxon>
        <taxon>Penicillium</taxon>
    </lineage>
</organism>
<dbReference type="Proteomes" id="UP000037696">
    <property type="component" value="Unassembled WGS sequence"/>
</dbReference>
<dbReference type="GO" id="GO:0005829">
    <property type="term" value="C:cytosol"/>
    <property type="evidence" value="ECO:0007669"/>
    <property type="project" value="TreeGrafter"/>
</dbReference>
<protein>
    <recommendedName>
        <fullName evidence="2">Thioredoxin domain-containing protein</fullName>
    </recommendedName>
</protein>
<dbReference type="OrthoDB" id="78947at2759"/>
<dbReference type="InterPro" id="IPR036249">
    <property type="entry name" value="Thioredoxin-like_sf"/>
</dbReference>
<comment type="similarity">
    <text evidence="1">Belongs to the thioredoxin family.</text>
</comment>
<dbReference type="Pfam" id="PF06110">
    <property type="entry name" value="TXD17-like_Trx"/>
    <property type="match status" value="1"/>
</dbReference>
<dbReference type="AlphaFoldDB" id="A0A0M8NQ34"/>
<dbReference type="InterPro" id="IPR045108">
    <property type="entry name" value="TXNDC17-like"/>
</dbReference>
<dbReference type="PANTHER" id="PTHR12452">
    <property type="entry name" value="42-9-9 PROTEIN-RELATED"/>
    <property type="match status" value="1"/>
</dbReference>
<evidence type="ECO:0000313" key="4">
    <source>
        <dbReference type="Proteomes" id="UP000037696"/>
    </source>
</evidence>
<proteinExistence type="inferred from homology"/>
<evidence type="ECO:0000313" key="3">
    <source>
        <dbReference type="EMBL" id="KOS36418.1"/>
    </source>
</evidence>
<feature type="domain" description="Thioredoxin" evidence="2">
    <location>
        <begin position="99"/>
        <end position="200"/>
    </location>
</feature>
<dbReference type="PANTHER" id="PTHR12452:SF0">
    <property type="entry name" value="THIOREDOXIN DOMAIN-CONTAINING PROTEIN 17"/>
    <property type="match status" value="1"/>
</dbReference>